<evidence type="ECO:0000256" key="2">
    <source>
        <dbReference type="ARBA" id="ARBA00023043"/>
    </source>
</evidence>
<keyword evidence="5" id="KW-1185">Reference proteome</keyword>
<accession>A0A183AQR5</accession>
<gene>
    <name evidence="4" type="ORF">ECPE_LOCUS9300</name>
</gene>
<reference evidence="6" key="1">
    <citation type="submission" date="2016-06" db="UniProtKB">
        <authorList>
            <consortium name="WormBaseParasite"/>
        </authorList>
    </citation>
    <scope>IDENTIFICATION</scope>
</reference>
<dbReference type="PANTHER" id="PTHR24198">
    <property type="entry name" value="ANKYRIN REPEAT AND PROTEIN KINASE DOMAIN-CONTAINING PROTEIN"/>
    <property type="match status" value="1"/>
</dbReference>
<protein>
    <submittedName>
        <fullName evidence="6">ANK_REP_REGION domain-containing protein</fullName>
    </submittedName>
</protein>
<keyword evidence="2 3" id="KW-0040">ANK repeat</keyword>
<dbReference type="Gene3D" id="1.25.40.20">
    <property type="entry name" value="Ankyrin repeat-containing domain"/>
    <property type="match status" value="2"/>
</dbReference>
<feature type="repeat" description="ANK" evidence="3">
    <location>
        <begin position="39"/>
        <end position="71"/>
    </location>
</feature>
<dbReference type="PROSITE" id="PS50088">
    <property type="entry name" value="ANK_REPEAT"/>
    <property type="match status" value="2"/>
</dbReference>
<dbReference type="EMBL" id="UZAN01047194">
    <property type="protein sequence ID" value="VDP85136.1"/>
    <property type="molecule type" value="Genomic_DNA"/>
</dbReference>
<reference evidence="4 5" key="2">
    <citation type="submission" date="2018-11" db="EMBL/GenBank/DDBJ databases">
        <authorList>
            <consortium name="Pathogen Informatics"/>
        </authorList>
    </citation>
    <scope>NUCLEOTIDE SEQUENCE [LARGE SCALE GENOMIC DNA]</scope>
    <source>
        <strain evidence="4 5">Egypt</strain>
    </source>
</reference>
<dbReference type="Pfam" id="PF00023">
    <property type="entry name" value="Ank"/>
    <property type="match status" value="1"/>
</dbReference>
<sequence length="230" mass="25315">MLDPFGNSLAHWAVLGGHTKVLRHIKERCPNLLWTTNLAGQQPLHLACITGKFNCATFLLLHTNNIEVAESRGCTPLLLAAENGHHEIVALLLLASANLKAVDDEENTAYHFAAKGGHINVCNLLKNSGLKPWILLNEMHQTPLHLASSAGHLSVVRALCRLPIALESQLSLAPLQHPLNIRDQEGHTPVQLANRYGWSEVVALLETEKNRLDSQNLIPFSFQLVGRKIS</sequence>
<proteinExistence type="predicted"/>
<dbReference type="PANTHER" id="PTHR24198:SF165">
    <property type="entry name" value="ANKYRIN REPEAT-CONTAINING PROTEIN-RELATED"/>
    <property type="match status" value="1"/>
</dbReference>
<evidence type="ECO:0000313" key="6">
    <source>
        <dbReference type="WBParaSite" id="ECPE_0000932801-mRNA-1"/>
    </source>
</evidence>
<dbReference type="WBParaSite" id="ECPE_0000932801-mRNA-1">
    <property type="protein sequence ID" value="ECPE_0000932801-mRNA-1"/>
    <property type="gene ID" value="ECPE_0000932801"/>
</dbReference>
<dbReference type="InterPro" id="IPR002110">
    <property type="entry name" value="Ankyrin_rpt"/>
</dbReference>
<evidence type="ECO:0000256" key="1">
    <source>
        <dbReference type="ARBA" id="ARBA00022737"/>
    </source>
</evidence>
<dbReference type="Proteomes" id="UP000272942">
    <property type="component" value="Unassembled WGS sequence"/>
</dbReference>
<name>A0A183AQR5_9TREM</name>
<dbReference type="SMART" id="SM00248">
    <property type="entry name" value="ANK"/>
    <property type="match status" value="6"/>
</dbReference>
<dbReference type="Pfam" id="PF12796">
    <property type="entry name" value="Ank_2"/>
    <property type="match status" value="2"/>
</dbReference>
<evidence type="ECO:0000313" key="4">
    <source>
        <dbReference type="EMBL" id="VDP85136.1"/>
    </source>
</evidence>
<dbReference type="InterPro" id="IPR036770">
    <property type="entry name" value="Ankyrin_rpt-contain_sf"/>
</dbReference>
<evidence type="ECO:0000256" key="3">
    <source>
        <dbReference type="PROSITE-ProRule" id="PRU00023"/>
    </source>
</evidence>
<keyword evidence="1" id="KW-0677">Repeat</keyword>
<dbReference type="SUPFAM" id="SSF48403">
    <property type="entry name" value="Ankyrin repeat"/>
    <property type="match status" value="1"/>
</dbReference>
<dbReference type="PROSITE" id="PS50297">
    <property type="entry name" value="ANK_REP_REGION"/>
    <property type="match status" value="1"/>
</dbReference>
<evidence type="ECO:0000313" key="5">
    <source>
        <dbReference type="Proteomes" id="UP000272942"/>
    </source>
</evidence>
<organism evidence="6">
    <name type="scientific">Echinostoma caproni</name>
    <dbReference type="NCBI Taxonomy" id="27848"/>
    <lineage>
        <taxon>Eukaryota</taxon>
        <taxon>Metazoa</taxon>
        <taxon>Spiralia</taxon>
        <taxon>Lophotrochozoa</taxon>
        <taxon>Platyhelminthes</taxon>
        <taxon>Trematoda</taxon>
        <taxon>Digenea</taxon>
        <taxon>Plagiorchiida</taxon>
        <taxon>Echinostomata</taxon>
        <taxon>Echinostomatoidea</taxon>
        <taxon>Echinostomatidae</taxon>
        <taxon>Echinostoma</taxon>
    </lineage>
</organism>
<dbReference type="OrthoDB" id="6224379at2759"/>
<dbReference type="AlphaFoldDB" id="A0A183AQR5"/>
<feature type="repeat" description="ANK" evidence="3">
    <location>
        <begin position="72"/>
        <end position="104"/>
    </location>
</feature>